<dbReference type="Proteomes" id="UP001497744">
    <property type="component" value="Unassembled WGS sequence"/>
</dbReference>
<comment type="caution">
    <text evidence="2">The sequence shown here is derived from an EMBL/GenBank/DDBJ whole genome shotgun (WGS) entry which is preliminary data.</text>
</comment>
<organism evidence="2 3">
    <name type="scientific">Babesia caballi</name>
    <dbReference type="NCBI Taxonomy" id="5871"/>
    <lineage>
        <taxon>Eukaryota</taxon>
        <taxon>Sar</taxon>
        <taxon>Alveolata</taxon>
        <taxon>Apicomplexa</taxon>
        <taxon>Aconoidasida</taxon>
        <taxon>Piroplasmida</taxon>
        <taxon>Babesiidae</taxon>
        <taxon>Babesia</taxon>
    </lineage>
</organism>
<name>A0AAV4LZH8_BABCB</name>
<reference evidence="2 3" key="1">
    <citation type="submission" date="2021-06" db="EMBL/GenBank/DDBJ databases">
        <title>Genome sequence of Babesia caballi.</title>
        <authorList>
            <person name="Yamagishi J."/>
            <person name="Kidaka T."/>
            <person name="Ochi A."/>
        </authorList>
    </citation>
    <scope>NUCLEOTIDE SEQUENCE [LARGE SCALE GENOMIC DNA]</scope>
    <source>
        <strain evidence="2">USDA-D6B2</strain>
    </source>
</reference>
<protein>
    <submittedName>
        <fullName evidence="2">5-formyltetrahydrofolate cyclo-ligase</fullName>
    </submittedName>
</protein>
<dbReference type="AlphaFoldDB" id="A0AAV4LZH8"/>
<evidence type="ECO:0000313" key="2">
    <source>
        <dbReference type="EMBL" id="GIX65563.1"/>
    </source>
</evidence>
<dbReference type="GeneID" id="94197044"/>
<dbReference type="EMBL" id="BPLF01000005">
    <property type="protein sequence ID" value="GIX65563.1"/>
    <property type="molecule type" value="Genomic_DNA"/>
</dbReference>
<accession>A0AAV4LZH8</accession>
<proteinExistence type="predicted"/>
<keyword evidence="3" id="KW-1185">Reference proteome</keyword>
<sequence>MQGPPAEHEHGHLLVEPVVHREGVAKRAAINALIHFQHTAHKALVLRVLGAAVDAFLVENPVDLKHQEVEHAGALVDQVVVVPHVTFERGEVSGPRGVVMRRPCARKALVQYAGNHLVGYFNVHVQHEAQSHTGYQRRRWQAASRRGEEPVAA</sequence>
<feature type="region of interest" description="Disordered" evidence="1">
    <location>
        <begin position="132"/>
        <end position="153"/>
    </location>
</feature>
<dbReference type="RefSeq" id="XP_067717632.1">
    <property type="nucleotide sequence ID" value="XM_067861531.1"/>
</dbReference>
<evidence type="ECO:0000313" key="3">
    <source>
        <dbReference type="Proteomes" id="UP001497744"/>
    </source>
</evidence>
<evidence type="ECO:0000256" key="1">
    <source>
        <dbReference type="SAM" id="MobiDB-lite"/>
    </source>
</evidence>
<gene>
    <name evidence="2" type="ORF">BcabD6B2_49980</name>
</gene>